<reference evidence="1" key="1">
    <citation type="journal article" date="2023" name="Mol. Phylogenet. Evol.">
        <title>Genome-scale phylogeny and comparative genomics of the fungal order Sordariales.</title>
        <authorList>
            <person name="Hensen N."/>
            <person name="Bonometti L."/>
            <person name="Westerberg I."/>
            <person name="Brannstrom I.O."/>
            <person name="Guillou S."/>
            <person name="Cros-Aarteil S."/>
            <person name="Calhoun S."/>
            <person name="Haridas S."/>
            <person name="Kuo A."/>
            <person name="Mondo S."/>
            <person name="Pangilinan J."/>
            <person name="Riley R."/>
            <person name="LaButti K."/>
            <person name="Andreopoulos B."/>
            <person name="Lipzen A."/>
            <person name="Chen C."/>
            <person name="Yan M."/>
            <person name="Daum C."/>
            <person name="Ng V."/>
            <person name="Clum A."/>
            <person name="Steindorff A."/>
            <person name="Ohm R.A."/>
            <person name="Martin F."/>
            <person name="Silar P."/>
            <person name="Natvig D.O."/>
            <person name="Lalanne C."/>
            <person name="Gautier V."/>
            <person name="Ament-Velasquez S.L."/>
            <person name="Kruys A."/>
            <person name="Hutchinson M.I."/>
            <person name="Powell A.J."/>
            <person name="Barry K."/>
            <person name="Miller A.N."/>
            <person name="Grigoriev I.V."/>
            <person name="Debuchy R."/>
            <person name="Gladieux P."/>
            <person name="Hiltunen Thoren M."/>
            <person name="Johannesson H."/>
        </authorList>
    </citation>
    <scope>NUCLEOTIDE SEQUENCE</scope>
    <source>
        <strain evidence="1">CBS 118394</strain>
    </source>
</reference>
<sequence>MARRLLLPPLAGVMAQASTHPTRRRHQTSPSSCLLGELIHSPTSSKCDLRPRDLTTYRAGAAVSEVHRPLSTSHERQRVLQQTKRGDMLYNENCGPPPQSAHRLVDMIPIAGPVEWTSGRSTDAQTSCVPDTHRNYHWGARG</sequence>
<gene>
    <name evidence="1" type="ORF">B0H66DRAFT_586322</name>
</gene>
<dbReference type="Proteomes" id="UP001283341">
    <property type="component" value="Unassembled WGS sequence"/>
</dbReference>
<organism evidence="1 2">
    <name type="scientific">Apodospora peruviana</name>
    <dbReference type="NCBI Taxonomy" id="516989"/>
    <lineage>
        <taxon>Eukaryota</taxon>
        <taxon>Fungi</taxon>
        <taxon>Dikarya</taxon>
        <taxon>Ascomycota</taxon>
        <taxon>Pezizomycotina</taxon>
        <taxon>Sordariomycetes</taxon>
        <taxon>Sordariomycetidae</taxon>
        <taxon>Sordariales</taxon>
        <taxon>Lasiosphaeriaceae</taxon>
        <taxon>Apodospora</taxon>
    </lineage>
</organism>
<dbReference type="EMBL" id="JAUEDM010000001">
    <property type="protein sequence ID" value="KAK3329879.1"/>
    <property type="molecule type" value="Genomic_DNA"/>
</dbReference>
<dbReference type="AlphaFoldDB" id="A0AAE0IRQ0"/>
<reference evidence="1" key="2">
    <citation type="submission" date="2023-06" db="EMBL/GenBank/DDBJ databases">
        <authorList>
            <consortium name="Lawrence Berkeley National Laboratory"/>
            <person name="Haridas S."/>
            <person name="Hensen N."/>
            <person name="Bonometti L."/>
            <person name="Westerberg I."/>
            <person name="Brannstrom I.O."/>
            <person name="Guillou S."/>
            <person name="Cros-Aarteil S."/>
            <person name="Calhoun S."/>
            <person name="Kuo A."/>
            <person name="Mondo S."/>
            <person name="Pangilinan J."/>
            <person name="Riley R."/>
            <person name="Labutti K."/>
            <person name="Andreopoulos B."/>
            <person name="Lipzen A."/>
            <person name="Chen C."/>
            <person name="Yanf M."/>
            <person name="Daum C."/>
            <person name="Ng V."/>
            <person name="Clum A."/>
            <person name="Steindorff A."/>
            <person name="Ohm R."/>
            <person name="Martin F."/>
            <person name="Silar P."/>
            <person name="Natvig D."/>
            <person name="Lalanne C."/>
            <person name="Gautier V."/>
            <person name="Ament-Velasquez S.L."/>
            <person name="Kruys A."/>
            <person name="Hutchinson M.I."/>
            <person name="Powell A.J."/>
            <person name="Barry K."/>
            <person name="Miller A.N."/>
            <person name="Grigoriev I.V."/>
            <person name="Debuchy R."/>
            <person name="Gladieux P."/>
            <person name="Thoren M.H."/>
            <person name="Johannesson H."/>
        </authorList>
    </citation>
    <scope>NUCLEOTIDE SEQUENCE</scope>
    <source>
        <strain evidence="1">CBS 118394</strain>
    </source>
</reference>
<accession>A0AAE0IRQ0</accession>
<name>A0AAE0IRQ0_9PEZI</name>
<protein>
    <submittedName>
        <fullName evidence="1">Uncharacterized protein</fullName>
    </submittedName>
</protein>
<comment type="caution">
    <text evidence="1">The sequence shown here is derived from an EMBL/GenBank/DDBJ whole genome shotgun (WGS) entry which is preliminary data.</text>
</comment>
<evidence type="ECO:0000313" key="1">
    <source>
        <dbReference type="EMBL" id="KAK3329879.1"/>
    </source>
</evidence>
<keyword evidence="2" id="KW-1185">Reference proteome</keyword>
<proteinExistence type="predicted"/>
<evidence type="ECO:0000313" key="2">
    <source>
        <dbReference type="Proteomes" id="UP001283341"/>
    </source>
</evidence>